<evidence type="ECO:0000259" key="2">
    <source>
        <dbReference type="Pfam" id="PF13690"/>
    </source>
</evidence>
<accession>A0A174Z8K6</accession>
<dbReference type="InterPro" id="IPR028976">
    <property type="entry name" value="CheC-like_sf"/>
</dbReference>
<name>A0A174Z8K6_9FIRM</name>
<dbReference type="EMBL" id="CZBU01000003">
    <property type="protein sequence ID" value="CUQ77631.1"/>
    <property type="molecule type" value="Genomic_DNA"/>
</dbReference>
<evidence type="ECO:0000313" key="5">
    <source>
        <dbReference type="Proteomes" id="UP000095621"/>
    </source>
</evidence>
<dbReference type="GO" id="GO:0006935">
    <property type="term" value="P:chemotaxis"/>
    <property type="evidence" value="ECO:0007669"/>
    <property type="project" value="UniProtKB-KW"/>
</dbReference>
<gene>
    <name evidence="3" type="ORF">ERS852490_01700</name>
    <name evidence="4" type="ORF">ERS852492_00941</name>
</gene>
<evidence type="ECO:0000313" key="3">
    <source>
        <dbReference type="EMBL" id="CUQ77631.1"/>
    </source>
</evidence>
<dbReference type="RefSeq" id="WP_022098775.1">
    <property type="nucleotide sequence ID" value="NZ_CABIXW010000002.1"/>
</dbReference>
<dbReference type="Proteomes" id="UP000095621">
    <property type="component" value="Unassembled WGS sequence"/>
</dbReference>
<protein>
    <recommendedName>
        <fullName evidence="2">Chemotaxis phosphatase CheX-like domain-containing protein</fullName>
    </recommendedName>
</protein>
<dbReference type="SUPFAM" id="SSF103039">
    <property type="entry name" value="CheC-like"/>
    <property type="match status" value="1"/>
</dbReference>
<evidence type="ECO:0000256" key="1">
    <source>
        <dbReference type="ARBA" id="ARBA00022500"/>
    </source>
</evidence>
<proteinExistence type="predicted"/>
<dbReference type="Gene3D" id="3.40.1550.10">
    <property type="entry name" value="CheC-like"/>
    <property type="match status" value="1"/>
</dbReference>
<keyword evidence="1" id="KW-0145">Chemotaxis</keyword>
<evidence type="ECO:0000313" key="6">
    <source>
        <dbReference type="Proteomes" id="UP000095780"/>
    </source>
</evidence>
<sequence length="194" mass="22079">MKDRILGRYIAKNHSDNVFTDRELQVIKQGDTDTLVETFLHMDNDYYKTQMQCTLKSLGMFMDGNIELNQIDYEREYKGQFIGCQVMDGDIDVFLGVAGDNRELLKVASTFAQEDIEEFDEDAYDALCELINVMNGAYATKLGEADIEVTLHPPVFYKDTEVTADTGFYVVTFNIEDNVFKILMAADNKIQLSA</sequence>
<dbReference type="EMBL" id="CZBV01000002">
    <property type="protein sequence ID" value="CUQ82187.1"/>
    <property type="molecule type" value="Genomic_DNA"/>
</dbReference>
<evidence type="ECO:0000313" key="4">
    <source>
        <dbReference type="EMBL" id="CUQ82187.1"/>
    </source>
</evidence>
<dbReference type="Pfam" id="PF13690">
    <property type="entry name" value="CheX"/>
    <property type="match status" value="1"/>
</dbReference>
<organism evidence="4 6">
    <name type="scientific">Lachnospira eligens</name>
    <dbReference type="NCBI Taxonomy" id="39485"/>
    <lineage>
        <taxon>Bacteria</taxon>
        <taxon>Bacillati</taxon>
        <taxon>Bacillota</taxon>
        <taxon>Clostridia</taxon>
        <taxon>Lachnospirales</taxon>
        <taxon>Lachnospiraceae</taxon>
        <taxon>Lachnospira</taxon>
    </lineage>
</organism>
<feature type="domain" description="Chemotaxis phosphatase CheX-like" evidence="2">
    <location>
        <begin position="82"/>
        <end position="165"/>
    </location>
</feature>
<dbReference type="InterPro" id="IPR028051">
    <property type="entry name" value="CheX-like_dom"/>
</dbReference>
<reference evidence="5 6" key="1">
    <citation type="submission" date="2015-09" db="EMBL/GenBank/DDBJ databases">
        <authorList>
            <consortium name="Pathogen Informatics"/>
        </authorList>
    </citation>
    <scope>NUCLEOTIDE SEQUENCE [LARGE SCALE GENOMIC DNA]</scope>
    <source>
        <strain evidence="3 5">2789STDY5834875</strain>
        <strain evidence="4 6">2789STDY5834878</strain>
    </source>
</reference>
<dbReference type="OrthoDB" id="5614404at2"/>
<dbReference type="Proteomes" id="UP000095780">
    <property type="component" value="Unassembled WGS sequence"/>
</dbReference>
<dbReference type="AlphaFoldDB" id="A0A174Z8K6"/>